<evidence type="ECO:0000313" key="1">
    <source>
        <dbReference type="EMBL" id="QHU04294.1"/>
    </source>
</evidence>
<reference evidence="1" key="1">
    <citation type="journal article" date="2020" name="Nature">
        <title>Giant virus diversity and host interactions through global metagenomics.</title>
        <authorList>
            <person name="Schulz F."/>
            <person name="Roux S."/>
            <person name="Paez-Espino D."/>
            <person name="Jungbluth S."/>
            <person name="Walsh D.A."/>
            <person name="Denef V.J."/>
            <person name="McMahon K.D."/>
            <person name="Konstantinidis K.T."/>
            <person name="Eloe-Fadrosh E.A."/>
            <person name="Kyrpides N.C."/>
            <person name="Woyke T."/>
        </authorList>
    </citation>
    <scope>NUCLEOTIDE SEQUENCE</scope>
    <source>
        <strain evidence="1">GVMAG-M-3300027708-39</strain>
    </source>
</reference>
<accession>A0A6C0JKZ0</accession>
<organism evidence="1">
    <name type="scientific">viral metagenome</name>
    <dbReference type="NCBI Taxonomy" id="1070528"/>
    <lineage>
        <taxon>unclassified sequences</taxon>
        <taxon>metagenomes</taxon>
        <taxon>organismal metagenomes</taxon>
    </lineage>
</organism>
<dbReference type="AlphaFoldDB" id="A0A6C0JKZ0"/>
<sequence>MKYLKKLVLCIFLFFICFMILRYISTSSKEREHFVTFGTYSFDKYYGNYRKDYGYNNNIYKYPVFFDKNYKNFSDNGVNYNDVYDAVYKNIQTKDS</sequence>
<dbReference type="EMBL" id="MN740395">
    <property type="protein sequence ID" value="QHU04294.1"/>
    <property type="molecule type" value="Genomic_DNA"/>
</dbReference>
<protein>
    <submittedName>
        <fullName evidence="1">Uncharacterized protein</fullName>
    </submittedName>
</protein>
<proteinExistence type="predicted"/>
<name>A0A6C0JKZ0_9ZZZZ</name>